<dbReference type="Proteomes" id="UP000792220">
    <property type="component" value="Genome"/>
</dbReference>
<dbReference type="InterPro" id="IPR000477">
    <property type="entry name" value="RT_dom"/>
</dbReference>
<evidence type="ECO:0000313" key="3">
    <source>
        <dbReference type="Proteomes" id="UP000792220"/>
    </source>
</evidence>
<dbReference type="Pfam" id="PF00078">
    <property type="entry name" value="RVT_1"/>
    <property type="match status" value="1"/>
</dbReference>
<dbReference type="OrthoDB" id="15430at10239"/>
<evidence type="ECO:0000259" key="1">
    <source>
        <dbReference type="PROSITE" id="PS50878"/>
    </source>
</evidence>
<feature type="domain" description="Reverse transcriptase" evidence="1">
    <location>
        <begin position="219"/>
        <end position="465"/>
    </location>
</feature>
<organismHost>
    <name type="scientific">Choristoneura fumiferana</name>
    <name type="common">Spruce budworm moth</name>
    <name type="synonym">Archips fumiferana</name>
    <dbReference type="NCBI Taxonomy" id="7141"/>
</organismHost>
<sequence>MEFNIDNYYINQYICSICGNNGLNINKCHSCKILSICLNCTYNKQIYYYLNIINFENWVYIHICINCIIDKFFRTNIYDYNIKRLYNILQLNEVYNCDHKDNLYNIFLDIINNISIYEIIDKKDETLNSSSDKNNIFKYNNNIIFDKKCFICMVNFIKNNYRRYKYIFENIILKLNLKFNLDSVIIQMPTNILNYIQNSSIINLINKHNCTIKIIAKLLNKRYDDNYDFKKNSFNKYITKIYKKFIYRYYLFNNKVTYNRKHKYYLYCDFKTEFQSNIINNLKNTTTYSVNEDIFNKLHTINNYNNTLHLINNLLKTHKYKYIITLDIQDAYNSIKFNYLIKVLYKYIKNEDLINDILIHLNNLKNVFKQSNSDKLYLNIVSNYLFKLCMYDVIINTINNTIIKNLEFYNVCDDFIFFDNNIYDLITNMNIFVSHLNINYLKLNINKFRLYEIGKQNIYFLNNVIYPSDSLKKIIDTWRHITYKPESKIYKNLLSRYRYIFNDNKVY</sequence>
<accession>A0A916KPX1</accession>
<dbReference type="PROSITE" id="PS50878">
    <property type="entry name" value="RT_POL"/>
    <property type="match status" value="1"/>
</dbReference>
<dbReference type="EMBL" id="HF679132">
    <property type="protein sequence ID" value="CCU55866.1"/>
    <property type="molecule type" value="Genomic_DNA"/>
</dbReference>
<gene>
    <name evidence="2" type="ORF">CHBEV_298</name>
</gene>
<protein>
    <recommendedName>
        <fullName evidence="1">Reverse transcriptase domain-containing protein</fullName>
    </recommendedName>
</protein>
<keyword evidence="3" id="KW-1185">Reference proteome</keyword>
<dbReference type="RefSeq" id="YP_008004368.1">
    <property type="nucleotide sequence ID" value="NC_021248.1"/>
</dbReference>
<name>A0A916KPX1_CBEPV</name>
<evidence type="ECO:0000313" key="2">
    <source>
        <dbReference type="EMBL" id="CCU55866.1"/>
    </source>
</evidence>
<dbReference type="GeneID" id="15613288"/>
<dbReference type="KEGG" id="vg:15613288"/>
<proteinExistence type="predicted"/>
<organism evidence="2 3">
    <name type="scientific">Choristoneura biennis entomopoxvirus</name>
    <name type="common">CbEPV</name>
    <dbReference type="NCBI Taxonomy" id="10288"/>
    <lineage>
        <taxon>Viruses</taxon>
        <taxon>Varidnaviria</taxon>
        <taxon>Bamfordvirae</taxon>
        <taxon>Nucleocytoviricota</taxon>
        <taxon>Pokkesviricetes</taxon>
        <taxon>Chitovirales</taxon>
        <taxon>Poxviridae</taxon>
        <taxon>Entomopoxvirinae</taxon>
        <taxon>Betaentomopoxvirus</taxon>
        <taxon>Betaentomopoxvirus cbiennis</taxon>
    </lineage>
</organism>
<reference evidence="2" key="1">
    <citation type="journal article" date="2013" name="J. Virol.">
        <title>New Insights into the Evolution of Entomopoxvirinae from the Complete Genome Sequences of Four Entomopoxviruses Infecting Adoxophyes honmai, Choristoneura biennis, Choristoneura rosaceana, and Mythimna separata.</title>
        <authorList>
            <person name="Theze J."/>
            <person name="Takatsuka J."/>
            <person name="Li Z."/>
            <person name="Gallais J."/>
            <person name="Doucet D."/>
            <person name="Arif B."/>
            <person name="Nakai M."/>
            <person name="Herniou E.A."/>
        </authorList>
    </citation>
    <scope>NUCLEOTIDE SEQUENCE</scope>
</reference>